<name>A0A933SCL8_UNCEI</name>
<dbReference type="GO" id="GO:0009103">
    <property type="term" value="P:lipopolysaccharide biosynthetic process"/>
    <property type="evidence" value="ECO:0007669"/>
    <property type="project" value="UniProtKB-ARBA"/>
</dbReference>
<keyword evidence="2" id="KW-1003">Cell membrane</keyword>
<keyword evidence="7 8" id="KW-0472">Membrane</keyword>
<evidence type="ECO:0000256" key="2">
    <source>
        <dbReference type="ARBA" id="ARBA00022475"/>
    </source>
</evidence>
<dbReference type="EMBL" id="JACRIW010000036">
    <property type="protein sequence ID" value="MBI5168815.1"/>
    <property type="molecule type" value="Genomic_DNA"/>
</dbReference>
<feature type="transmembrane region" description="Helical" evidence="8">
    <location>
        <begin position="325"/>
        <end position="344"/>
    </location>
</feature>
<protein>
    <submittedName>
        <fullName evidence="9">Uncharacterized protein</fullName>
    </submittedName>
</protein>
<comment type="subcellular location">
    <subcellularLocation>
        <location evidence="1">Cell membrane</location>
        <topology evidence="1">Multi-pass membrane protein</topology>
    </subcellularLocation>
</comment>
<feature type="transmembrane region" description="Helical" evidence="8">
    <location>
        <begin position="141"/>
        <end position="161"/>
    </location>
</feature>
<evidence type="ECO:0000256" key="1">
    <source>
        <dbReference type="ARBA" id="ARBA00004651"/>
    </source>
</evidence>
<comment type="caution">
    <text evidence="9">The sequence shown here is derived from an EMBL/GenBank/DDBJ whole genome shotgun (WGS) entry which is preliminary data.</text>
</comment>
<dbReference type="AlphaFoldDB" id="A0A933SCL8"/>
<accession>A0A933SCL8</accession>
<keyword evidence="4" id="KW-0808">Transferase</keyword>
<gene>
    <name evidence="9" type="ORF">HZA61_04940</name>
</gene>
<feature type="transmembrane region" description="Helical" evidence="8">
    <location>
        <begin position="356"/>
        <end position="375"/>
    </location>
</feature>
<evidence type="ECO:0000256" key="4">
    <source>
        <dbReference type="ARBA" id="ARBA00022679"/>
    </source>
</evidence>
<feature type="transmembrane region" description="Helical" evidence="8">
    <location>
        <begin position="109"/>
        <end position="129"/>
    </location>
</feature>
<evidence type="ECO:0000256" key="3">
    <source>
        <dbReference type="ARBA" id="ARBA00022676"/>
    </source>
</evidence>
<dbReference type="PANTHER" id="PTHR33908:SF11">
    <property type="entry name" value="MEMBRANE PROTEIN"/>
    <property type="match status" value="1"/>
</dbReference>
<dbReference type="GO" id="GO:0016763">
    <property type="term" value="F:pentosyltransferase activity"/>
    <property type="evidence" value="ECO:0007669"/>
    <property type="project" value="TreeGrafter"/>
</dbReference>
<dbReference type="InterPro" id="IPR050297">
    <property type="entry name" value="LipidA_mod_glycosyltrf_83"/>
</dbReference>
<evidence type="ECO:0000256" key="8">
    <source>
        <dbReference type="SAM" id="Phobius"/>
    </source>
</evidence>
<keyword evidence="3" id="KW-0328">Glycosyltransferase</keyword>
<dbReference type="PANTHER" id="PTHR33908">
    <property type="entry name" value="MANNOSYLTRANSFERASE YKCB-RELATED"/>
    <property type="match status" value="1"/>
</dbReference>
<evidence type="ECO:0000256" key="5">
    <source>
        <dbReference type="ARBA" id="ARBA00022692"/>
    </source>
</evidence>
<evidence type="ECO:0000256" key="6">
    <source>
        <dbReference type="ARBA" id="ARBA00022989"/>
    </source>
</evidence>
<evidence type="ECO:0000256" key="7">
    <source>
        <dbReference type="ARBA" id="ARBA00023136"/>
    </source>
</evidence>
<proteinExistence type="predicted"/>
<evidence type="ECO:0000313" key="10">
    <source>
        <dbReference type="Proteomes" id="UP000696931"/>
    </source>
</evidence>
<evidence type="ECO:0000313" key="9">
    <source>
        <dbReference type="EMBL" id="MBI5168815.1"/>
    </source>
</evidence>
<sequence>MSADRTSSRIPARRTARLVALAAFLVFALTGGGRISGSDEVTMFELSRAMLHGGIAVPEGATLAGPDGRSYSKNTAGQAVLALPLVAVGEAAAKAAGFREARAVLASRFVASFLNAFVTAVLLGAFYAFARRLGVRTREALAATALLGFTTPLWVYAKSFMAEPLEALGLLLTLGNAALAGAGGPQKLRDENRRTWFAALGAFLAVSAKASMLPLVLLSLGALGFKRWQRWIVPLLGVAAAIGGHLVYNFARFQDPLQSGYGAQQSAAAFSTPLLVGLYGLLLSSGKGLLWFAPAAWLAFAGFAEMTRSRQHSNEPRHGWPARRAAAAAIVTWAVALVQFGTFQHWGGDGSWGPRYLVPLLPSAFLAVAFALETATRARKRLAWALGLLGFVATLGGVGIHYGAEMRKVGDYPYTLPLEHPHFMEASHFNPRFSPLLVHWEMIGENAAAHLRNDMPRIGGEPAGAGASGASGAAESVTASSRLGISESDQTALLRAFDLWWMYARYAGIPSLPLNLAAIALLAASIWGGAAVFDSAARERTEA</sequence>
<feature type="transmembrane region" description="Helical" evidence="8">
    <location>
        <begin position="196"/>
        <end position="225"/>
    </location>
</feature>
<reference evidence="9" key="1">
    <citation type="submission" date="2020-07" db="EMBL/GenBank/DDBJ databases">
        <title>Huge and variable diversity of episymbiotic CPR bacteria and DPANN archaea in groundwater ecosystems.</title>
        <authorList>
            <person name="He C.Y."/>
            <person name="Keren R."/>
            <person name="Whittaker M."/>
            <person name="Farag I.F."/>
            <person name="Doudna J."/>
            <person name="Cate J.H.D."/>
            <person name="Banfield J.F."/>
        </authorList>
    </citation>
    <scope>NUCLEOTIDE SEQUENCE</scope>
    <source>
        <strain evidence="9">NC_groundwater_1813_Pr3_B-0.1um_71_17</strain>
    </source>
</reference>
<dbReference type="GO" id="GO:0005886">
    <property type="term" value="C:plasma membrane"/>
    <property type="evidence" value="ECO:0007669"/>
    <property type="project" value="UniProtKB-SubCell"/>
</dbReference>
<feature type="transmembrane region" description="Helical" evidence="8">
    <location>
        <begin position="167"/>
        <end position="184"/>
    </location>
</feature>
<organism evidence="9 10">
    <name type="scientific">Eiseniibacteriota bacterium</name>
    <dbReference type="NCBI Taxonomy" id="2212470"/>
    <lineage>
        <taxon>Bacteria</taxon>
        <taxon>Candidatus Eiseniibacteriota</taxon>
    </lineage>
</organism>
<feature type="transmembrane region" description="Helical" evidence="8">
    <location>
        <begin position="288"/>
        <end position="304"/>
    </location>
</feature>
<dbReference type="Proteomes" id="UP000696931">
    <property type="component" value="Unassembled WGS sequence"/>
</dbReference>
<feature type="transmembrane region" description="Helical" evidence="8">
    <location>
        <begin position="382"/>
        <end position="404"/>
    </location>
</feature>
<keyword evidence="6 8" id="KW-1133">Transmembrane helix</keyword>
<feature type="transmembrane region" description="Helical" evidence="8">
    <location>
        <begin position="231"/>
        <end position="251"/>
    </location>
</feature>
<keyword evidence="5 8" id="KW-0812">Transmembrane</keyword>
<feature type="transmembrane region" description="Helical" evidence="8">
    <location>
        <begin position="512"/>
        <end position="533"/>
    </location>
</feature>